<feature type="chain" id="PRO_5046135454" evidence="3">
    <location>
        <begin position="30"/>
        <end position="418"/>
    </location>
</feature>
<dbReference type="SUPFAM" id="SSF55031">
    <property type="entry name" value="Bacterial exopeptidase dimerisation domain"/>
    <property type="match status" value="1"/>
</dbReference>
<keyword evidence="6" id="KW-1185">Reference proteome</keyword>
<sequence>MKGLLSFRPVAAALFFFFCIWAISPVAQATRNDVLYQQCVDQKSILLGDLEKFVNIDSGSGYEQGLKQYQGLLIDRLKELGAEVEYVEVEKPLTGYNIKATFHGTGTGSILLLAHADTVWAQGTAAQRPFRMDDKRAYGPGVSDEKGGLALALHALTLLNNMGFKDYEKITFVINPDEEKSSLKSRDFIMQAAKEHKYAISVEPGIPGDAVMNWRKGIGRLTMEVTGRNAHAGIEPEKGRNATVEIAHQILQLSNLGDPKKMTTVNWTLLEKTKTPVNVIPDYAWAQADLRLMYNDEYERILQDAQKLATKKLISDTQVKFDLFRGRPPFTKNDKTDHLVNTMQEIYAKELGMTLKVEGSGGGSDANYAAIVGAIAVDGLGIVGGNDHSPDEYIELDSVVPRLYLLTRTLMEIGSGEI</sequence>
<dbReference type="InterPro" id="IPR017150">
    <property type="entry name" value="Pept_M20_glutamate_carboxypep"/>
</dbReference>
<dbReference type="InterPro" id="IPR002933">
    <property type="entry name" value="Peptidase_M20"/>
</dbReference>
<dbReference type="Pfam" id="PF01546">
    <property type="entry name" value="Peptidase_M20"/>
    <property type="match status" value="1"/>
</dbReference>
<feature type="domain" description="Peptidase M20 dimerisation" evidence="4">
    <location>
        <begin position="215"/>
        <end position="314"/>
    </location>
</feature>
<dbReference type="Gene3D" id="3.30.70.360">
    <property type="match status" value="1"/>
</dbReference>
<dbReference type="RefSeq" id="WP_094604992.1">
    <property type="nucleotide sequence ID" value="NZ_CP155573.1"/>
</dbReference>
<proteinExistence type="predicted"/>
<dbReference type="PIRSF" id="PIRSF037238">
    <property type="entry name" value="Carboxypeptidase_G2"/>
    <property type="match status" value="1"/>
</dbReference>
<dbReference type="Pfam" id="PF07687">
    <property type="entry name" value="M20_dimer"/>
    <property type="match status" value="1"/>
</dbReference>
<feature type="signal peptide" evidence="3">
    <location>
        <begin position="1"/>
        <end position="29"/>
    </location>
</feature>
<dbReference type="EC" id="3.4.17.11" evidence="5"/>
<dbReference type="EMBL" id="CP155573">
    <property type="protein sequence ID" value="XFO65621.1"/>
    <property type="molecule type" value="Genomic_DNA"/>
</dbReference>
<dbReference type="GO" id="GO:0004180">
    <property type="term" value="F:carboxypeptidase activity"/>
    <property type="evidence" value="ECO:0007669"/>
    <property type="project" value="UniProtKB-KW"/>
</dbReference>
<dbReference type="NCBIfam" id="NF004788">
    <property type="entry name" value="PRK06133.1"/>
    <property type="match status" value="1"/>
</dbReference>
<dbReference type="Gene3D" id="3.40.630.10">
    <property type="entry name" value="Zn peptidases"/>
    <property type="match status" value="1"/>
</dbReference>
<evidence type="ECO:0000259" key="4">
    <source>
        <dbReference type="Pfam" id="PF07687"/>
    </source>
</evidence>
<dbReference type="Proteomes" id="UP000216752">
    <property type="component" value="Chromosome"/>
</dbReference>
<evidence type="ECO:0000256" key="2">
    <source>
        <dbReference type="ARBA" id="ARBA00022801"/>
    </source>
</evidence>
<keyword evidence="3" id="KW-0732">Signal</keyword>
<evidence type="ECO:0000313" key="5">
    <source>
        <dbReference type="EMBL" id="XFO65621.1"/>
    </source>
</evidence>
<dbReference type="PANTHER" id="PTHR43808:SF10">
    <property type="entry name" value="BLL3749 PROTEIN"/>
    <property type="match status" value="1"/>
</dbReference>
<keyword evidence="5" id="KW-0645">Protease</keyword>
<dbReference type="InterPro" id="IPR036264">
    <property type="entry name" value="Bact_exopeptidase_dim_dom"/>
</dbReference>
<dbReference type="CDD" id="cd03885">
    <property type="entry name" value="M20_CPDG2"/>
    <property type="match status" value="1"/>
</dbReference>
<evidence type="ECO:0000256" key="1">
    <source>
        <dbReference type="ARBA" id="ARBA00022723"/>
    </source>
</evidence>
<keyword evidence="2 5" id="KW-0378">Hydrolase</keyword>
<dbReference type="InterPro" id="IPR011650">
    <property type="entry name" value="Peptidase_M20_dimer"/>
</dbReference>
<evidence type="ECO:0000256" key="3">
    <source>
        <dbReference type="SAM" id="SignalP"/>
    </source>
</evidence>
<dbReference type="SUPFAM" id="SSF53187">
    <property type="entry name" value="Zn-dependent exopeptidases"/>
    <property type="match status" value="1"/>
</dbReference>
<reference evidence="5" key="1">
    <citation type="submission" date="2024-05" db="EMBL/GenBank/DDBJ databases">
        <title>Isolation and characterization of Sporomusa carbonis sp. nov., a carboxydotrophic hydrogenogen in the genus of Sporomusa isolated from a charcoal burning pile.</title>
        <authorList>
            <person name="Boeer T."/>
            <person name="Rosenbaum F."/>
            <person name="Eysell L."/>
            <person name="Mueller V."/>
            <person name="Daniel R."/>
            <person name="Poehlein A."/>
        </authorList>
    </citation>
    <scope>NUCLEOTIDE SEQUENCE [LARGE SCALE GENOMIC DNA]</scope>
    <source>
        <strain evidence="5">DSM 10669</strain>
    </source>
</reference>
<protein>
    <submittedName>
        <fullName evidence="5">Carboxypeptidase G2</fullName>
        <ecNumber evidence="5">3.4.17.11</ecNumber>
    </submittedName>
</protein>
<name>A0ABZ3IIV3_9FIRM</name>
<evidence type="ECO:0000313" key="6">
    <source>
        <dbReference type="Proteomes" id="UP000216752"/>
    </source>
</evidence>
<gene>
    <name evidence="5" type="primary">cpg2</name>
    <name evidence="5" type="ORF">SPSIL_017610</name>
</gene>
<dbReference type="InterPro" id="IPR050072">
    <property type="entry name" value="Peptidase_M20A"/>
</dbReference>
<dbReference type="PANTHER" id="PTHR43808">
    <property type="entry name" value="ACETYLORNITHINE DEACETYLASE"/>
    <property type="match status" value="1"/>
</dbReference>
<keyword evidence="1" id="KW-0479">Metal-binding</keyword>
<organism evidence="5 6">
    <name type="scientific">Sporomusa silvacetica DSM 10669</name>
    <dbReference type="NCBI Taxonomy" id="1123289"/>
    <lineage>
        <taxon>Bacteria</taxon>
        <taxon>Bacillati</taxon>
        <taxon>Bacillota</taxon>
        <taxon>Negativicutes</taxon>
        <taxon>Selenomonadales</taxon>
        <taxon>Sporomusaceae</taxon>
        <taxon>Sporomusa</taxon>
    </lineage>
</organism>
<keyword evidence="5" id="KW-0121">Carboxypeptidase</keyword>
<accession>A0ABZ3IIV3</accession>